<proteinExistence type="predicted"/>
<dbReference type="InterPro" id="IPR027417">
    <property type="entry name" value="P-loop_NTPase"/>
</dbReference>
<dbReference type="SUPFAM" id="SSF88697">
    <property type="entry name" value="PUA domain-like"/>
    <property type="match status" value="1"/>
</dbReference>
<organism evidence="1 2">
    <name type="scientific">Dorea longicatena</name>
    <dbReference type="NCBI Taxonomy" id="88431"/>
    <lineage>
        <taxon>Bacteria</taxon>
        <taxon>Bacillati</taxon>
        <taxon>Bacillota</taxon>
        <taxon>Clostridia</taxon>
        <taxon>Lachnospirales</taxon>
        <taxon>Lachnospiraceae</taxon>
        <taxon>Dorea</taxon>
    </lineage>
</organism>
<dbReference type="Proteomes" id="UP000095597">
    <property type="component" value="Unassembled WGS sequence"/>
</dbReference>
<protein>
    <submittedName>
        <fullName evidence="1">Uncharacterized conserved protein</fullName>
    </submittedName>
</protein>
<sequence length="286" mass="33406">MILVCGIHGSGKDQYSNNLKLKKDMNTYTASQLINQTLPLRQYKTKKIDQIDSRQHILLETMKEIVLHEENFILNAHLCLINEKGEVERISTDVFKNMPITEIHLVECSAKEIEQRMYRRDEISWDIRFIQSFLEEEKKYAIELSQLLNVTLSVINTSSDNKKNIILPIAPQYIEKILSGEKKYEYRKRLCKNNISRMYLYATAPVKGIVGEAEVIGKLEKNPKDLWNLTFQDSGIKVELFYKYFENYSRACAYKLGTVTRYANIIPLHNIGIDYIIQSFKYISDI</sequence>
<evidence type="ECO:0000313" key="2">
    <source>
        <dbReference type="Proteomes" id="UP000095597"/>
    </source>
</evidence>
<dbReference type="EMBL" id="CYXO01000023">
    <property type="protein sequence ID" value="CUN24145.1"/>
    <property type="molecule type" value="Genomic_DNA"/>
</dbReference>
<dbReference type="AlphaFoldDB" id="A0A173VD88"/>
<dbReference type="InterPro" id="IPR015947">
    <property type="entry name" value="PUA-like_sf"/>
</dbReference>
<name>A0A173VD88_9FIRM</name>
<dbReference type="SUPFAM" id="SSF52540">
    <property type="entry name" value="P-loop containing nucleoside triphosphate hydrolases"/>
    <property type="match status" value="1"/>
</dbReference>
<gene>
    <name evidence="1" type="ORF">ERS852573_02774</name>
</gene>
<reference evidence="1 2" key="1">
    <citation type="submission" date="2015-09" db="EMBL/GenBank/DDBJ databases">
        <authorList>
            <consortium name="Pathogen Informatics"/>
        </authorList>
    </citation>
    <scope>NUCLEOTIDE SEQUENCE [LARGE SCALE GENOMIC DNA]</scope>
    <source>
        <strain evidence="1 2">2789STDY5834961</strain>
    </source>
</reference>
<accession>A0A173VD88</accession>
<evidence type="ECO:0000313" key="1">
    <source>
        <dbReference type="EMBL" id="CUN24145.1"/>
    </source>
</evidence>
<dbReference type="Gene3D" id="2.30.130.30">
    <property type="entry name" value="Hypothetical protein"/>
    <property type="match status" value="1"/>
</dbReference>
<dbReference type="Pfam" id="PF13207">
    <property type="entry name" value="AAA_17"/>
    <property type="match status" value="1"/>
</dbReference>
<dbReference type="Gene3D" id="3.40.50.300">
    <property type="entry name" value="P-loop containing nucleotide triphosphate hydrolases"/>
    <property type="match status" value="1"/>
</dbReference>